<evidence type="ECO:0000313" key="1">
    <source>
        <dbReference type="EMBL" id="KAJ9071741.1"/>
    </source>
</evidence>
<sequence length="79" mass="8508">MSIQTPHSSATSSIQACLAFGSKILPWLSLNALAAAVIPFQVVANACFSASPLVLLPLTRLAFQVSVQLYLQMERNLTF</sequence>
<gene>
    <name evidence="1" type="ORF">DSO57_1033951</name>
</gene>
<dbReference type="Proteomes" id="UP001165960">
    <property type="component" value="Unassembled WGS sequence"/>
</dbReference>
<dbReference type="EMBL" id="QTSX02003115">
    <property type="protein sequence ID" value="KAJ9071741.1"/>
    <property type="molecule type" value="Genomic_DNA"/>
</dbReference>
<comment type="caution">
    <text evidence="1">The sequence shown here is derived from an EMBL/GenBank/DDBJ whole genome shotgun (WGS) entry which is preliminary data.</text>
</comment>
<protein>
    <submittedName>
        <fullName evidence="1">Uncharacterized protein</fullName>
    </submittedName>
</protein>
<organism evidence="1 2">
    <name type="scientific">Entomophthora muscae</name>
    <dbReference type="NCBI Taxonomy" id="34485"/>
    <lineage>
        <taxon>Eukaryota</taxon>
        <taxon>Fungi</taxon>
        <taxon>Fungi incertae sedis</taxon>
        <taxon>Zoopagomycota</taxon>
        <taxon>Entomophthoromycotina</taxon>
        <taxon>Entomophthoromycetes</taxon>
        <taxon>Entomophthorales</taxon>
        <taxon>Entomophthoraceae</taxon>
        <taxon>Entomophthora</taxon>
    </lineage>
</organism>
<proteinExistence type="predicted"/>
<keyword evidence="2" id="KW-1185">Reference proteome</keyword>
<name>A0ACC2TBA1_9FUNG</name>
<evidence type="ECO:0000313" key="2">
    <source>
        <dbReference type="Proteomes" id="UP001165960"/>
    </source>
</evidence>
<reference evidence="1" key="1">
    <citation type="submission" date="2022-04" db="EMBL/GenBank/DDBJ databases">
        <title>Genome of the entomopathogenic fungus Entomophthora muscae.</title>
        <authorList>
            <person name="Elya C."/>
            <person name="Lovett B.R."/>
            <person name="Lee E."/>
            <person name="Macias A.M."/>
            <person name="Hajek A.E."/>
            <person name="De Bivort B.L."/>
            <person name="Kasson M.T."/>
            <person name="De Fine Licht H.H."/>
            <person name="Stajich J.E."/>
        </authorList>
    </citation>
    <scope>NUCLEOTIDE SEQUENCE</scope>
    <source>
        <strain evidence="1">Berkeley</strain>
    </source>
</reference>
<accession>A0ACC2TBA1</accession>